<name>A0A822XKM0_NELNU</name>
<reference evidence="1 2" key="1">
    <citation type="journal article" date="2020" name="Mol. Biol. Evol.">
        <title>Distinct Expression and Methylation Patterns for Genes with Different Fates following a Single Whole-Genome Duplication in Flowering Plants.</title>
        <authorList>
            <person name="Shi T."/>
            <person name="Rahmani R.S."/>
            <person name="Gugger P.F."/>
            <person name="Wang M."/>
            <person name="Li H."/>
            <person name="Zhang Y."/>
            <person name="Li Z."/>
            <person name="Wang Q."/>
            <person name="Van de Peer Y."/>
            <person name="Marchal K."/>
            <person name="Chen J."/>
        </authorList>
    </citation>
    <scope>NUCLEOTIDE SEQUENCE [LARGE SCALE GENOMIC DNA]</scope>
    <source>
        <tissue evidence="1">Leaf</tissue>
    </source>
</reference>
<sequence length="53" mass="6323">MVIHVAMDSSVVKTSLVRLQTWPNIRKILFREKFARRYPCSEAEVANHVRFEY</sequence>
<organism evidence="1 2">
    <name type="scientific">Nelumbo nucifera</name>
    <name type="common">Sacred lotus</name>
    <dbReference type="NCBI Taxonomy" id="4432"/>
    <lineage>
        <taxon>Eukaryota</taxon>
        <taxon>Viridiplantae</taxon>
        <taxon>Streptophyta</taxon>
        <taxon>Embryophyta</taxon>
        <taxon>Tracheophyta</taxon>
        <taxon>Spermatophyta</taxon>
        <taxon>Magnoliopsida</taxon>
        <taxon>Proteales</taxon>
        <taxon>Nelumbonaceae</taxon>
        <taxon>Nelumbo</taxon>
    </lineage>
</organism>
<accession>A0A822XKM0</accession>
<dbReference type="Proteomes" id="UP000607653">
    <property type="component" value="Unassembled WGS sequence"/>
</dbReference>
<dbReference type="EMBL" id="DUZY01000001">
    <property type="protein sequence ID" value="DAD20900.1"/>
    <property type="molecule type" value="Genomic_DNA"/>
</dbReference>
<dbReference type="AlphaFoldDB" id="A0A822XKM0"/>
<evidence type="ECO:0000313" key="1">
    <source>
        <dbReference type="EMBL" id="DAD20900.1"/>
    </source>
</evidence>
<evidence type="ECO:0000313" key="2">
    <source>
        <dbReference type="Proteomes" id="UP000607653"/>
    </source>
</evidence>
<protein>
    <submittedName>
        <fullName evidence="1">Uncharacterized protein</fullName>
    </submittedName>
</protein>
<comment type="caution">
    <text evidence="1">The sequence shown here is derived from an EMBL/GenBank/DDBJ whole genome shotgun (WGS) entry which is preliminary data.</text>
</comment>
<proteinExistence type="predicted"/>
<gene>
    <name evidence="1" type="ORF">HUJ06_022363</name>
</gene>
<keyword evidence="2" id="KW-1185">Reference proteome</keyword>